<evidence type="ECO:0000313" key="7">
    <source>
        <dbReference type="EMBL" id="TGZ60757.1"/>
    </source>
</evidence>
<feature type="transmembrane region" description="Helical" evidence="6">
    <location>
        <begin position="245"/>
        <end position="266"/>
    </location>
</feature>
<feature type="transmembrane region" description="Helical" evidence="6">
    <location>
        <begin position="40"/>
        <end position="63"/>
    </location>
</feature>
<dbReference type="InterPro" id="IPR005178">
    <property type="entry name" value="Ostalpha/TMEM184C"/>
</dbReference>
<evidence type="ECO:0000256" key="2">
    <source>
        <dbReference type="ARBA" id="ARBA00022692"/>
    </source>
</evidence>
<organism evidence="7 8">
    <name type="scientific">Opisthorchis felineus</name>
    <dbReference type="NCBI Taxonomy" id="147828"/>
    <lineage>
        <taxon>Eukaryota</taxon>
        <taxon>Metazoa</taxon>
        <taxon>Spiralia</taxon>
        <taxon>Lophotrochozoa</taxon>
        <taxon>Platyhelminthes</taxon>
        <taxon>Trematoda</taxon>
        <taxon>Digenea</taxon>
        <taxon>Opisthorchiida</taxon>
        <taxon>Opisthorchiata</taxon>
        <taxon>Opisthorchiidae</taxon>
        <taxon>Opisthorchis</taxon>
    </lineage>
</organism>
<reference evidence="7 8" key="1">
    <citation type="journal article" date="2019" name="BMC Genomics">
        <title>New insights from Opisthorchis felineus genome: update on genomics of the epidemiologically important liver flukes.</title>
        <authorList>
            <person name="Ershov N.I."/>
            <person name="Mordvinov V.A."/>
            <person name="Prokhortchouk E.B."/>
            <person name="Pakharukova M.Y."/>
            <person name="Gunbin K.V."/>
            <person name="Ustyantsev K."/>
            <person name="Genaev M.A."/>
            <person name="Blinov A.G."/>
            <person name="Mazur A."/>
            <person name="Boulygina E."/>
            <person name="Tsygankova S."/>
            <person name="Khrameeva E."/>
            <person name="Chekanov N."/>
            <person name="Fan G."/>
            <person name="Xiao A."/>
            <person name="Zhang H."/>
            <person name="Xu X."/>
            <person name="Yang H."/>
            <person name="Solovyev V."/>
            <person name="Lee S.M."/>
            <person name="Liu X."/>
            <person name="Afonnikov D.A."/>
            <person name="Skryabin K.G."/>
        </authorList>
    </citation>
    <scope>NUCLEOTIDE SEQUENCE [LARGE SCALE GENOMIC DNA]</scope>
    <source>
        <strain evidence="7">AK-0245</strain>
        <tissue evidence="7">Whole organism</tissue>
    </source>
</reference>
<sequence length="480" mass="55610">MRWRSWVKPAFIMVYSLILCVALPLLIIEFRNSSPTVVSAWFIGGVFVLGAVPISLWTILDHLINYTKPYLQRHIIRILWMVPIYALDAWFALKFPSSAIYFDTLRECYEAYVIYNFLAFLLNYLRHEHPDFIYVIEQKPQVKHLIPFCCCPNWTMGRRFIDHCRHGALQYTVIRPITTAIALICDRLGVYGEGDFNFKHAFVYLTIINNVSQVWALYCLILFYQCTKEELRPMSPVSKFLCVKFVVFMSFWQSILIFILAVAGVFKDVKIWEMTDIASIGIVLQNFAICIEMFFAALAHHFSFSHLPYVDQRAPNVDCCTSWWSMWDVSDMRRDLFEHVRHVGHTVRFLGPHRRHAVPSHRHYSDAFNDDGNSLCGVDSEMNPLLQQYSRIRRSDTDYDHSLPTDCVVRDLDSHTHPNSSTDIPFTITITQPSIQCEVPPAPAAKDISKGKEQHELLPSYASHSTQPVSHEDQEPFVTL</sequence>
<evidence type="ECO:0000256" key="6">
    <source>
        <dbReference type="SAM" id="Phobius"/>
    </source>
</evidence>
<comment type="subcellular location">
    <subcellularLocation>
        <location evidence="1">Membrane</location>
        <topology evidence="1">Multi-pass membrane protein</topology>
    </subcellularLocation>
</comment>
<keyword evidence="3 6" id="KW-1133">Transmembrane helix</keyword>
<feature type="transmembrane region" description="Helical" evidence="6">
    <location>
        <begin position="12"/>
        <end position="28"/>
    </location>
</feature>
<evidence type="ECO:0000313" key="8">
    <source>
        <dbReference type="Proteomes" id="UP000308267"/>
    </source>
</evidence>
<dbReference type="SMART" id="SM01417">
    <property type="entry name" value="Solute_trans_a"/>
    <property type="match status" value="1"/>
</dbReference>
<evidence type="ECO:0000256" key="5">
    <source>
        <dbReference type="SAM" id="MobiDB-lite"/>
    </source>
</evidence>
<evidence type="ECO:0000256" key="3">
    <source>
        <dbReference type="ARBA" id="ARBA00022989"/>
    </source>
</evidence>
<dbReference type="GO" id="GO:0016020">
    <property type="term" value="C:membrane"/>
    <property type="evidence" value="ECO:0007669"/>
    <property type="project" value="UniProtKB-SubCell"/>
</dbReference>
<dbReference type="STRING" id="147828.A0A4S2LJW8"/>
<keyword evidence="2 6" id="KW-0812">Transmembrane</keyword>
<feature type="transmembrane region" description="Helical" evidence="6">
    <location>
        <begin position="201"/>
        <end position="224"/>
    </location>
</feature>
<protein>
    <recommendedName>
        <fullName evidence="9">Transmembrane protein 184C</fullName>
    </recommendedName>
</protein>
<dbReference type="Pfam" id="PF03619">
    <property type="entry name" value="Solute_trans_a"/>
    <property type="match status" value="1"/>
</dbReference>
<keyword evidence="4 6" id="KW-0472">Membrane</keyword>
<keyword evidence="8" id="KW-1185">Reference proteome</keyword>
<evidence type="ECO:0000256" key="1">
    <source>
        <dbReference type="ARBA" id="ARBA00004141"/>
    </source>
</evidence>
<dbReference type="EMBL" id="SJOL01008269">
    <property type="protein sequence ID" value="TGZ60757.1"/>
    <property type="molecule type" value="Genomic_DNA"/>
</dbReference>
<feature type="region of interest" description="Disordered" evidence="5">
    <location>
        <begin position="460"/>
        <end position="480"/>
    </location>
</feature>
<accession>A0A4S2LJW8</accession>
<feature type="transmembrane region" description="Helical" evidence="6">
    <location>
        <begin position="75"/>
        <end position="93"/>
    </location>
</feature>
<name>A0A4S2LJW8_OPIFE</name>
<gene>
    <name evidence="7" type="ORF">CRM22_008359</name>
</gene>
<dbReference type="OrthoDB" id="5348404at2759"/>
<dbReference type="PANTHER" id="PTHR23423">
    <property type="entry name" value="ORGANIC SOLUTE TRANSPORTER-RELATED"/>
    <property type="match status" value="1"/>
</dbReference>
<evidence type="ECO:0000256" key="4">
    <source>
        <dbReference type="ARBA" id="ARBA00023136"/>
    </source>
</evidence>
<dbReference type="Proteomes" id="UP000308267">
    <property type="component" value="Unassembled WGS sequence"/>
</dbReference>
<dbReference type="AlphaFoldDB" id="A0A4S2LJW8"/>
<evidence type="ECO:0008006" key="9">
    <source>
        <dbReference type="Google" id="ProtNLM"/>
    </source>
</evidence>
<proteinExistence type="predicted"/>
<comment type="caution">
    <text evidence="7">The sequence shown here is derived from an EMBL/GenBank/DDBJ whole genome shotgun (WGS) entry which is preliminary data.</text>
</comment>
<feature type="transmembrane region" description="Helical" evidence="6">
    <location>
        <begin position="278"/>
        <end position="299"/>
    </location>
</feature>